<dbReference type="SUPFAM" id="SSF56281">
    <property type="entry name" value="Metallo-hydrolase/oxidoreductase"/>
    <property type="match status" value="1"/>
</dbReference>
<keyword evidence="3" id="KW-1185">Reference proteome</keyword>
<proteinExistence type="predicted"/>
<feature type="domain" description="Metallo-beta-lactamase" evidence="1">
    <location>
        <begin position="29"/>
        <end position="190"/>
    </location>
</feature>
<dbReference type="PANTHER" id="PTHR23131:SF0">
    <property type="entry name" value="ENDORIBONUCLEASE LACTB2"/>
    <property type="match status" value="1"/>
</dbReference>
<dbReference type="InterPro" id="IPR001279">
    <property type="entry name" value="Metallo-B-lactamas"/>
</dbReference>
<evidence type="ECO:0000313" key="2">
    <source>
        <dbReference type="EMBL" id="MFC7405911.1"/>
    </source>
</evidence>
<dbReference type="InterPro" id="IPR050662">
    <property type="entry name" value="Sec-metab_biosynth-thioest"/>
</dbReference>
<dbReference type="InterPro" id="IPR036866">
    <property type="entry name" value="RibonucZ/Hydroxyglut_hydro"/>
</dbReference>
<gene>
    <name evidence="2" type="ORF">ACFQQL_12375</name>
</gene>
<dbReference type="SMART" id="SM00849">
    <property type="entry name" value="Lactamase_B"/>
    <property type="match status" value="1"/>
</dbReference>
<sequence length="264" mass="27714">MTPPWTGGRTSERATCVLAPNPGVMTLEGTNTWVLREPGAPEAVVVDPGPDDDAHLAAVLETAGADGGRVAQILLTHHHRDHTDGVPALAAATGAPVRGAGEGRPFGDGERLEIGGLVLQVLATPGHTADSVSVMVPEDRLLLTGDTVIGRGTTAIGINGDGDLGDYLRTLDQLSTLADLGSFDRIGPGHGPVIDDPQPVLADLKAHRWKRLEEVRAAVDAGAHGVDEVARAVYGSLAADRRWAVEHSVRAQLHYLNIRHDLTD</sequence>
<dbReference type="CDD" id="cd16278">
    <property type="entry name" value="metallo-hydrolase-like_MBL-fold"/>
    <property type="match status" value="1"/>
</dbReference>
<protein>
    <submittedName>
        <fullName evidence="2">MBL fold metallo-hydrolase</fullName>
    </submittedName>
</protein>
<dbReference type="PANTHER" id="PTHR23131">
    <property type="entry name" value="ENDORIBONUCLEASE LACTB2"/>
    <property type="match status" value="1"/>
</dbReference>
<dbReference type="Gene3D" id="3.60.15.10">
    <property type="entry name" value="Ribonuclease Z/Hydroxyacylglutathione hydrolase-like"/>
    <property type="match status" value="2"/>
</dbReference>
<name>A0ABW2Q8R3_9MICO</name>
<accession>A0ABW2Q8R3</accession>
<comment type="caution">
    <text evidence="2">The sequence shown here is derived from an EMBL/GenBank/DDBJ whole genome shotgun (WGS) entry which is preliminary data.</text>
</comment>
<organism evidence="2 3">
    <name type="scientific">Georgenia alba</name>
    <dbReference type="NCBI Taxonomy" id="2233858"/>
    <lineage>
        <taxon>Bacteria</taxon>
        <taxon>Bacillati</taxon>
        <taxon>Actinomycetota</taxon>
        <taxon>Actinomycetes</taxon>
        <taxon>Micrococcales</taxon>
        <taxon>Bogoriellaceae</taxon>
        <taxon>Georgenia</taxon>
    </lineage>
</organism>
<evidence type="ECO:0000313" key="3">
    <source>
        <dbReference type="Proteomes" id="UP001596455"/>
    </source>
</evidence>
<reference evidence="3" key="1">
    <citation type="journal article" date="2019" name="Int. J. Syst. Evol. Microbiol.">
        <title>The Global Catalogue of Microorganisms (GCM) 10K type strain sequencing project: providing services to taxonomists for standard genome sequencing and annotation.</title>
        <authorList>
            <consortium name="The Broad Institute Genomics Platform"/>
            <consortium name="The Broad Institute Genome Sequencing Center for Infectious Disease"/>
            <person name="Wu L."/>
            <person name="Ma J."/>
        </authorList>
    </citation>
    <scope>NUCLEOTIDE SEQUENCE [LARGE SCALE GENOMIC DNA]</scope>
    <source>
        <strain evidence="3">JCM 1490</strain>
    </source>
</reference>
<dbReference type="EMBL" id="JBHTCQ010000002">
    <property type="protein sequence ID" value="MFC7405911.1"/>
    <property type="molecule type" value="Genomic_DNA"/>
</dbReference>
<dbReference type="Proteomes" id="UP001596455">
    <property type="component" value="Unassembled WGS sequence"/>
</dbReference>
<evidence type="ECO:0000259" key="1">
    <source>
        <dbReference type="SMART" id="SM00849"/>
    </source>
</evidence>
<dbReference type="Pfam" id="PF00753">
    <property type="entry name" value="Lactamase_B"/>
    <property type="match status" value="1"/>
</dbReference>
<dbReference type="RefSeq" id="WP_382394778.1">
    <property type="nucleotide sequence ID" value="NZ_JBHTCQ010000002.1"/>
</dbReference>